<dbReference type="EMBL" id="VWSJ01000027">
    <property type="protein sequence ID" value="MSN96879.1"/>
    <property type="molecule type" value="Genomic_DNA"/>
</dbReference>
<feature type="binding site" evidence="10">
    <location>
        <position position="583"/>
    </location>
    <ligand>
        <name>Mn(2+)</name>
        <dbReference type="ChEBI" id="CHEBI:29035"/>
    </ligand>
</feature>
<evidence type="ECO:0000256" key="8">
    <source>
        <dbReference type="ARBA" id="ARBA00023211"/>
    </source>
</evidence>
<dbReference type="Pfam" id="PF01867">
    <property type="entry name" value="Cas_Cas1"/>
    <property type="match status" value="1"/>
</dbReference>
<dbReference type="InterPro" id="IPR000477">
    <property type="entry name" value="RT_dom"/>
</dbReference>
<dbReference type="CDD" id="cd01651">
    <property type="entry name" value="RT_G2_intron"/>
    <property type="match status" value="1"/>
</dbReference>
<dbReference type="InterPro" id="IPR042206">
    <property type="entry name" value="CRISPR-assoc_Cas1_C"/>
</dbReference>
<keyword evidence="1 10" id="KW-0540">Nuclease</keyword>
<feature type="binding site" evidence="10">
    <location>
        <position position="661"/>
    </location>
    <ligand>
        <name>Mn(2+)</name>
        <dbReference type="ChEBI" id="CHEBI:29035"/>
    </ligand>
</feature>
<keyword evidence="2 10" id="KW-0479">Metal-binding</keyword>
<dbReference type="GO" id="GO:0046872">
    <property type="term" value="F:metal ion binding"/>
    <property type="evidence" value="ECO:0007669"/>
    <property type="project" value="UniProtKB-UniRule"/>
</dbReference>
<dbReference type="AlphaFoldDB" id="A0A6L5WIC2"/>
<keyword evidence="7 10" id="KW-0238">DNA-binding</keyword>
<evidence type="ECO:0000256" key="10">
    <source>
        <dbReference type="HAMAP-Rule" id="MF_01470"/>
    </source>
</evidence>
<keyword evidence="13" id="KW-1185">Reference proteome</keyword>
<dbReference type="EC" id="3.1.-.-" evidence="10"/>
<reference evidence="12 13" key="2">
    <citation type="submission" date="2020-03" db="EMBL/GenBank/DDBJ databases">
        <title>Campylobacter portucalensis sp. nov., a new species of Campylobacter isolated from the reproductive tract of bulls.</title>
        <authorList>
            <person name="Silva M.F."/>
            <person name="Pereira G."/>
            <person name="Carneiro C."/>
            <person name="Hemphill A."/>
            <person name="Mateus L."/>
            <person name="Lopes-Da-Costa L."/>
            <person name="Silva E."/>
        </authorList>
    </citation>
    <scope>NUCLEOTIDE SEQUENCE [LARGE SCALE GENOMIC DNA]</scope>
    <source>
        <strain evidence="12 13">FMV-PI01</strain>
    </source>
</reference>
<keyword evidence="6 10" id="KW-0051">Antiviral defense</keyword>
<accession>A0A6L5WIC2</accession>
<dbReference type="InterPro" id="IPR043502">
    <property type="entry name" value="DNA/RNA_pol_sf"/>
</dbReference>
<evidence type="ECO:0000256" key="2">
    <source>
        <dbReference type="ARBA" id="ARBA00022723"/>
    </source>
</evidence>
<comment type="cofactor">
    <cofactor evidence="10">
        <name>Mg(2+)</name>
        <dbReference type="ChEBI" id="CHEBI:18420"/>
    </cofactor>
    <cofactor evidence="10">
        <name>Mn(2+)</name>
        <dbReference type="ChEBI" id="CHEBI:29035"/>
    </cofactor>
</comment>
<evidence type="ECO:0000256" key="3">
    <source>
        <dbReference type="ARBA" id="ARBA00022759"/>
    </source>
</evidence>
<gene>
    <name evidence="10 12" type="primary">cas1</name>
    <name evidence="12" type="ORF">F1B92_06830</name>
</gene>
<dbReference type="PROSITE" id="PS50878">
    <property type="entry name" value="RT_POL"/>
    <property type="match status" value="1"/>
</dbReference>
<evidence type="ECO:0000313" key="13">
    <source>
        <dbReference type="Proteomes" id="UP000476338"/>
    </source>
</evidence>
<evidence type="ECO:0000256" key="1">
    <source>
        <dbReference type="ARBA" id="ARBA00022722"/>
    </source>
</evidence>
<feature type="domain" description="Reverse transcriptase" evidence="11">
    <location>
        <begin position="52"/>
        <end position="280"/>
    </location>
</feature>
<evidence type="ECO:0000259" key="11">
    <source>
        <dbReference type="PROSITE" id="PS50878"/>
    </source>
</evidence>
<dbReference type="GO" id="GO:0043571">
    <property type="term" value="P:maintenance of CRISPR repeat elements"/>
    <property type="evidence" value="ECO:0007669"/>
    <property type="project" value="UniProtKB-UniRule"/>
</dbReference>
<comment type="subunit">
    <text evidence="9 10">Homodimer, forms a heterotetramer with a Cas2 homodimer.</text>
</comment>
<dbReference type="Pfam" id="PF00078">
    <property type="entry name" value="RVT_1"/>
    <property type="match status" value="1"/>
</dbReference>
<evidence type="ECO:0000256" key="7">
    <source>
        <dbReference type="ARBA" id="ARBA00023125"/>
    </source>
</evidence>
<protein>
    <recommendedName>
        <fullName evidence="10">CRISPR-associated endonuclease Cas1</fullName>
        <ecNumber evidence="10">3.1.-.-</ecNumber>
    </recommendedName>
</protein>
<dbReference type="GO" id="GO:0016787">
    <property type="term" value="F:hydrolase activity"/>
    <property type="evidence" value="ECO:0007669"/>
    <property type="project" value="UniProtKB-KW"/>
</dbReference>
<sequence length="748" mass="87068">MTKKIKMFYKNLNEIFTISNLKLAFNSISSTSKGLDEINYDEFRKNLDENLNALKDEVLNHTYTPEPIKKIDIKKDNSKTRPIALASIKDKIIQKTLYSELLFYFDKFFVSNSYAYRPNKSTSQAINRSSDYINRGNVWIFKTDIKDFFENINHTKLLKILNYHIKDENILNLITLFLKTGGFKKDDFISHEKGIHQGDIISPLLSNIYLDLMDKFLSKNSINFIRFADDFAMFFDDKQKAINFKPRLINMLKSLDLSLNLEKTKIIHINEGFTFLGIDFMGKNRLINSVKFENAIKEIEKLSLKNTKFITFIDEFNATLIGIKNYYLKVINKSSPQHLLLQEEVIKSISHKVFLEKNKKHIKNKKELINFISQIKLDLIFDEQIINNTIKLILNKAYEKVLVNKEAKQTKSKINDKRNTYAKKFALNQTLIINEKSLYLGVSKNTITIKQYGKIYKTFPILKIKRVIINSDSISLSTQFIKRCANENIHIDFIDKFANPYATFTTYKSSQTQIIHKQAMILGTQKQLYLARAFIYSKSKNQLNYMKYLNKYHKNLDLNISKFQDISYKIKKANTISELMGFEGSMSVIYWDSLKAILNVPFESRVTFGAKDIVNSSLNYAYAILYGKICYHLMLSGLSLHISFLHSLNGQKPTLSYDMIEEFRTFIVDRVIISMFNKNEPLSLNKDGLLTIKSRNLIAQNINEKLGSYITHKKETKKIENIISSQCYALANYINEKSKTYKPFIGKF</sequence>
<dbReference type="GO" id="GO:0004519">
    <property type="term" value="F:endonuclease activity"/>
    <property type="evidence" value="ECO:0007669"/>
    <property type="project" value="UniProtKB-UniRule"/>
</dbReference>
<keyword evidence="5 10" id="KW-0460">Magnesium</keyword>
<organism evidence="12 13">
    <name type="scientific">Campylobacter portucalensis</name>
    <dbReference type="NCBI Taxonomy" id="2608384"/>
    <lineage>
        <taxon>Bacteria</taxon>
        <taxon>Pseudomonadati</taxon>
        <taxon>Campylobacterota</taxon>
        <taxon>Epsilonproteobacteria</taxon>
        <taxon>Campylobacterales</taxon>
        <taxon>Campylobacteraceae</taxon>
        <taxon>Campylobacter</taxon>
    </lineage>
</organism>
<dbReference type="Proteomes" id="UP000476338">
    <property type="component" value="Unassembled WGS sequence"/>
</dbReference>
<dbReference type="Gene3D" id="1.20.120.920">
    <property type="entry name" value="CRISPR-associated endonuclease Cas1, C-terminal domain"/>
    <property type="match status" value="1"/>
</dbReference>
<evidence type="ECO:0000256" key="6">
    <source>
        <dbReference type="ARBA" id="ARBA00023118"/>
    </source>
</evidence>
<keyword evidence="3 10" id="KW-0255">Endonuclease</keyword>
<dbReference type="InterPro" id="IPR002729">
    <property type="entry name" value="CRISPR-assoc_Cas1"/>
</dbReference>
<comment type="caution">
    <text evidence="12">The sequence shown here is derived from an EMBL/GenBank/DDBJ whole genome shotgun (WGS) entry which is preliminary data.</text>
</comment>
<comment type="function">
    <text evidence="10">CRISPR (clustered regularly interspaced short palindromic repeat), is an adaptive immune system that provides protection against mobile genetic elements (viruses, transposable elements and conjugative plasmids). CRISPR clusters contain spacers, sequences complementary to antecedent mobile elements, and target invading nucleic acids. CRISPR clusters are transcribed and processed into CRISPR RNA (crRNA). Acts as a dsDNA endonuclease. Involved in the integration of spacer DNA into the CRISPR cassette.</text>
</comment>
<comment type="similarity">
    <text evidence="10">Belongs to the CRISPR-associated endonuclease Cas1 family.</text>
</comment>
<evidence type="ECO:0000256" key="5">
    <source>
        <dbReference type="ARBA" id="ARBA00022842"/>
    </source>
</evidence>
<dbReference type="RefSeq" id="WP_154571139.1">
    <property type="nucleotide sequence ID" value="NZ_VWSJ01000027.1"/>
</dbReference>
<dbReference type="PANTHER" id="PTHR34353">
    <property type="entry name" value="CRISPR-ASSOCIATED ENDONUCLEASE CAS1 1"/>
    <property type="match status" value="1"/>
</dbReference>
<dbReference type="CDD" id="cd09634">
    <property type="entry name" value="Cas1_I-II-III"/>
    <property type="match status" value="1"/>
</dbReference>
<dbReference type="InterPro" id="IPR042211">
    <property type="entry name" value="CRISPR-assoc_Cas1_N"/>
</dbReference>
<keyword evidence="4 10" id="KW-0378">Hydrolase</keyword>
<proteinExistence type="inferred from homology"/>
<dbReference type="GO" id="GO:0003677">
    <property type="term" value="F:DNA binding"/>
    <property type="evidence" value="ECO:0007669"/>
    <property type="project" value="UniProtKB-KW"/>
</dbReference>
<dbReference type="SUPFAM" id="SSF56672">
    <property type="entry name" value="DNA/RNA polymerases"/>
    <property type="match status" value="1"/>
</dbReference>
<keyword evidence="8 10" id="KW-0464">Manganese</keyword>
<dbReference type="PANTHER" id="PTHR34353:SF2">
    <property type="entry name" value="CRISPR-ASSOCIATED ENDONUCLEASE CAS1 1"/>
    <property type="match status" value="1"/>
</dbReference>
<dbReference type="Gene3D" id="3.100.10.20">
    <property type="entry name" value="CRISPR-associated endonuclease Cas1, N-terminal domain"/>
    <property type="match status" value="1"/>
</dbReference>
<name>A0A6L5WIC2_9BACT</name>
<feature type="binding site" evidence="10">
    <location>
        <position position="646"/>
    </location>
    <ligand>
        <name>Mn(2+)</name>
        <dbReference type="ChEBI" id="CHEBI:29035"/>
    </ligand>
</feature>
<evidence type="ECO:0000313" key="12">
    <source>
        <dbReference type="EMBL" id="MSN96879.1"/>
    </source>
</evidence>
<evidence type="ECO:0000256" key="4">
    <source>
        <dbReference type="ARBA" id="ARBA00022801"/>
    </source>
</evidence>
<evidence type="ECO:0000256" key="9">
    <source>
        <dbReference type="ARBA" id="ARBA00038592"/>
    </source>
</evidence>
<dbReference type="InterPro" id="IPR050646">
    <property type="entry name" value="Cas1"/>
</dbReference>
<dbReference type="HAMAP" id="MF_01470">
    <property type="entry name" value="Cas1"/>
    <property type="match status" value="1"/>
</dbReference>
<reference evidence="12 13" key="1">
    <citation type="submission" date="2019-09" db="EMBL/GenBank/DDBJ databases">
        <authorList>
            <person name="Silva M."/>
            <person name="Pereira G."/>
            <person name="Lopes-Da-Costa L."/>
            <person name="Silva E."/>
        </authorList>
    </citation>
    <scope>NUCLEOTIDE SEQUENCE [LARGE SCALE GENOMIC DNA]</scope>
    <source>
        <strain evidence="12 13">FMV-PI01</strain>
    </source>
</reference>
<dbReference type="GO" id="GO:0051607">
    <property type="term" value="P:defense response to virus"/>
    <property type="evidence" value="ECO:0007669"/>
    <property type="project" value="UniProtKB-UniRule"/>
</dbReference>
<dbReference type="NCBIfam" id="TIGR00287">
    <property type="entry name" value="cas1"/>
    <property type="match status" value="1"/>
</dbReference>